<evidence type="ECO:0000256" key="1">
    <source>
        <dbReference type="SAM" id="Phobius"/>
    </source>
</evidence>
<feature type="transmembrane region" description="Helical" evidence="1">
    <location>
        <begin position="118"/>
        <end position="145"/>
    </location>
</feature>
<dbReference type="OrthoDB" id="1751619at2"/>
<keyword evidence="1" id="KW-0472">Membrane</keyword>
<sequence>MSNYLKLVNFEFNRIGKLFAVLLAITFIVQIVGVIVQSKSYLNRANEMIYKEMMPKAEFLESYGQMSFLEVVYSVWFIGPIALCIAGVGFYIFLIWYRDWMGKNTFIYRLLMLPTTRLNIFYAKITNIMIMTFGLIAFQLVLLPIENLVMKSMVPKEFRADLTVSEIVTRIPELSIIIPSSMIELIVYYGAGLLAVAILFTAILMERSFRWKGIFAGLIYIAVAVILTISPLLLQAFVFHGFFYPIELFILEIVFGLIVLAASIWTSGFLLTKKITV</sequence>
<protein>
    <submittedName>
        <fullName evidence="2">Uncharacterized protein</fullName>
    </submittedName>
</protein>
<dbReference type="AlphaFoldDB" id="A0A1H0Q1U6"/>
<gene>
    <name evidence="2" type="ORF">SAMN05216565_101548</name>
</gene>
<feature type="transmembrane region" description="Helical" evidence="1">
    <location>
        <begin position="249"/>
        <end position="271"/>
    </location>
</feature>
<reference evidence="3" key="1">
    <citation type="submission" date="2016-10" db="EMBL/GenBank/DDBJ databases">
        <authorList>
            <person name="Varghese N."/>
            <person name="Submissions S."/>
        </authorList>
    </citation>
    <scope>NUCLEOTIDE SEQUENCE [LARGE SCALE GENOMIC DNA]</scope>
    <source>
        <strain evidence="3">IBRC-M10078</strain>
    </source>
</reference>
<proteinExistence type="predicted"/>
<keyword evidence="1" id="KW-0812">Transmembrane</keyword>
<evidence type="ECO:0000313" key="2">
    <source>
        <dbReference type="EMBL" id="SDP10985.1"/>
    </source>
</evidence>
<evidence type="ECO:0000313" key="3">
    <source>
        <dbReference type="Proteomes" id="UP000199159"/>
    </source>
</evidence>
<organism evidence="2 3">
    <name type="scientific">Litchfieldia salsa</name>
    <dbReference type="NCBI Taxonomy" id="930152"/>
    <lineage>
        <taxon>Bacteria</taxon>
        <taxon>Bacillati</taxon>
        <taxon>Bacillota</taxon>
        <taxon>Bacilli</taxon>
        <taxon>Bacillales</taxon>
        <taxon>Bacillaceae</taxon>
        <taxon>Litchfieldia</taxon>
    </lineage>
</organism>
<feature type="transmembrane region" description="Helical" evidence="1">
    <location>
        <begin position="186"/>
        <end position="205"/>
    </location>
</feature>
<dbReference type="Proteomes" id="UP000199159">
    <property type="component" value="Unassembled WGS sequence"/>
</dbReference>
<keyword evidence="3" id="KW-1185">Reference proteome</keyword>
<dbReference type="EMBL" id="FNJU01000001">
    <property type="protein sequence ID" value="SDP10985.1"/>
    <property type="molecule type" value="Genomic_DNA"/>
</dbReference>
<dbReference type="RefSeq" id="WP_090849646.1">
    <property type="nucleotide sequence ID" value="NZ_FNJU01000001.1"/>
</dbReference>
<feature type="transmembrane region" description="Helical" evidence="1">
    <location>
        <begin position="217"/>
        <end position="243"/>
    </location>
</feature>
<feature type="transmembrane region" description="Helical" evidence="1">
    <location>
        <begin position="15"/>
        <end position="36"/>
    </location>
</feature>
<keyword evidence="1" id="KW-1133">Transmembrane helix</keyword>
<dbReference type="STRING" id="930152.SAMN05216565_101548"/>
<accession>A0A1H0Q1U6</accession>
<feature type="transmembrane region" description="Helical" evidence="1">
    <location>
        <begin position="73"/>
        <end position="97"/>
    </location>
</feature>
<name>A0A1H0Q1U6_9BACI</name>